<evidence type="ECO:0000256" key="1">
    <source>
        <dbReference type="ARBA" id="ARBA00011446"/>
    </source>
</evidence>
<feature type="region of interest" description="Disordered" evidence="4">
    <location>
        <begin position="13"/>
        <end position="39"/>
    </location>
</feature>
<dbReference type="AlphaFoldDB" id="A0A420XXT1"/>
<protein>
    <recommendedName>
        <fullName evidence="9">GAT domain-containing protein</fullName>
    </recommendedName>
</protein>
<feature type="domain" description="VHS" evidence="5">
    <location>
        <begin position="60"/>
        <end position="197"/>
    </location>
</feature>
<dbReference type="GO" id="GO:0035091">
    <property type="term" value="F:phosphatidylinositol binding"/>
    <property type="evidence" value="ECO:0007669"/>
    <property type="project" value="InterPro"/>
</dbReference>
<evidence type="ECO:0000256" key="3">
    <source>
        <dbReference type="ARBA" id="ARBA00022927"/>
    </source>
</evidence>
<dbReference type="GO" id="GO:0007034">
    <property type="term" value="P:vacuolar transport"/>
    <property type="evidence" value="ECO:0007669"/>
    <property type="project" value="UniProtKB-ARBA"/>
</dbReference>
<keyword evidence="3" id="KW-0653">Protein transport</keyword>
<feature type="region of interest" description="Disordered" evidence="4">
    <location>
        <begin position="332"/>
        <end position="531"/>
    </location>
</feature>
<feature type="region of interest" description="Disordered" evidence="4">
    <location>
        <begin position="198"/>
        <end position="224"/>
    </location>
</feature>
<evidence type="ECO:0008006" key="9">
    <source>
        <dbReference type="Google" id="ProtNLM"/>
    </source>
</evidence>
<dbReference type="Pfam" id="PF03127">
    <property type="entry name" value="GAT"/>
    <property type="match status" value="1"/>
</dbReference>
<dbReference type="InterPro" id="IPR008942">
    <property type="entry name" value="ENTH_VHS"/>
</dbReference>
<dbReference type="GO" id="GO:0051666">
    <property type="term" value="P:actin cortical patch localization"/>
    <property type="evidence" value="ECO:0007669"/>
    <property type="project" value="TreeGrafter"/>
</dbReference>
<dbReference type="Proteomes" id="UP000275385">
    <property type="component" value="Unassembled WGS sequence"/>
</dbReference>
<dbReference type="SUPFAM" id="SSF89009">
    <property type="entry name" value="GAT-like domain"/>
    <property type="match status" value="1"/>
</dbReference>
<comment type="caution">
    <text evidence="7">The sequence shown here is derived from an EMBL/GenBank/DDBJ whole genome shotgun (WGS) entry which is preliminary data.</text>
</comment>
<dbReference type="STRING" id="177199.A0A420XXT1"/>
<feature type="compositionally biased region" description="Acidic residues" evidence="4">
    <location>
        <begin position="504"/>
        <end position="515"/>
    </location>
</feature>
<dbReference type="GO" id="GO:0030479">
    <property type="term" value="C:actin cortical patch"/>
    <property type="evidence" value="ECO:0007669"/>
    <property type="project" value="TreeGrafter"/>
</dbReference>
<proteinExistence type="predicted"/>
<dbReference type="OrthoDB" id="5393057at2759"/>
<dbReference type="GO" id="GO:0015031">
    <property type="term" value="P:protein transport"/>
    <property type="evidence" value="ECO:0007669"/>
    <property type="project" value="UniProtKB-KW"/>
</dbReference>
<comment type="subunit">
    <text evidence="1">Component of the ESCRT-0 complex composed of HSE1 and VPS27.</text>
</comment>
<feature type="compositionally biased region" description="Low complexity" evidence="4">
    <location>
        <begin position="376"/>
        <end position="395"/>
    </location>
</feature>
<dbReference type="InterPro" id="IPR004152">
    <property type="entry name" value="GAT_dom"/>
</dbReference>
<sequence>MKGFSMHKVLGGMKRKSTVRDAQDDSGPPINATAAPGESPEATAARCVKAFCKAGNRSNAPGHNANDDEVAYLPSIVDAAESSPAAAAECARVIRKFLYQDEWSHPYLQYNAIMLLRILVDNPGPSFTRNINQKFVDATKTLLRGGRDPSVRQLLMDTLDAFEVTIQNQQRQNSVDENLAPLVTMWLKEKEKAYKTYGGRPPPPPSMGGPGFPAPPSHPESQNYFSRGHHYRNQLPNPVELANRLEEARTSAKLLVQVVISTPPAEALTNELIREFADRCQSAARSIQGYMAIDNPPPDHETMASMIDTNDQLQQALSQHHRALLSARKQLDEQNGNQGQSPASRGPEPVSAVSEISRRNTPASSVTPPSPKGKGRAPAAASSSSSADAPSSNSKLTIENRYHNEDMSHGHESDPFRDPEPERPSYGHNSAGASASSSRQASSDQPPRLAAGPFHPGFAPTPSYLGRQESALGKVQMHGAVAAPETPSGSSSAPRVPSGRYDELEAGLYDDDDDMDRYNATPKKEGQVFRY</sequence>
<dbReference type="PROSITE" id="PS50909">
    <property type="entry name" value="GAT"/>
    <property type="match status" value="1"/>
</dbReference>
<evidence type="ECO:0000256" key="4">
    <source>
        <dbReference type="SAM" id="MobiDB-lite"/>
    </source>
</evidence>
<dbReference type="CDD" id="cd21383">
    <property type="entry name" value="GAT_GGA_Tom1-like"/>
    <property type="match status" value="1"/>
</dbReference>
<dbReference type="GO" id="GO:0006897">
    <property type="term" value="P:endocytosis"/>
    <property type="evidence" value="ECO:0007669"/>
    <property type="project" value="InterPro"/>
</dbReference>
<reference evidence="7 8" key="1">
    <citation type="submission" date="2018-08" db="EMBL/GenBank/DDBJ databases">
        <title>Draft genome of the lignicolous fungus Coniochaeta pulveracea.</title>
        <authorList>
            <person name="Borstlap C.J."/>
            <person name="De Witt R.N."/>
            <person name="Botha A."/>
            <person name="Volschenk H."/>
        </authorList>
    </citation>
    <scope>NUCLEOTIDE SEQUENCE [LARGE SCALE GENOMIC DNA]</scope>
    <source>
        <strain evidence="7 8">CAB683</strain>
    </source>
</reference>
<feature type="compositionally biased region" description="Basic and acidic residues" evidence="4">
    <location>
        <begin position="522"/>
        <end position="531"/>
    </location>
</feature>
<dbReference type="Gene3D" id="1.25.40.90">
    <property type="match status" value="1"/>
</dbReference>
<evidence type="ECO:0000259" key="5">
    <source>
        <dbReference type="PROSITE" id="PS50179"/>
    </source>
</evidence>
<keyword evidence="2" id="KW-0813">Transport</keyword>
<dbReference type="InterPro" id="IPR002014">
    <property type="entry name" value="VHS_dom"/>
</dbReference>
<keyword evidence="8" id="KW-1185">Reference proteome</keyword>
<feature type="compositionally biased region" description="Basic and acidic residues" evidence="4">
    <location>
        <begin position="398"/>
        <end position="425"/>
    </location>
</feature>
<gene>
    <name evidence="7" type="ORF">DL546_002287</name>
</gene>
<name>A0A420XXT1_9PEZI</name>
<dbReference type="Gene3D" id="1.20.58.160">
    <property type="match status" value="1"/>
</dbReference>
<feature type="compositionally biased region" description="Low complexity" evidence="4">
    <location>
        <begin position="430"/>
        <end position="443"/>
    </location>
</feature>
<evidence type="ECO:0000313" key="7">
    <source>
        <dbReference type="EMBL" id="RKU40340.1"/>
    </source>
</evidence>
<dbReference type="PANTHER" id="PTHR47789">
    <property type="entry name" value="LAS SEVENTEEN-BINDING PROTEIN 5"/>
    <property type="match status" value="1"/>
</dbReference>
<evidence type="ECO:0000256" key="2">
    <source>
        <dbReference type="ARBA" id="ARBA00022448"/>
    </source>
</evidence>
<dbReference type="PROSITE" id="PS50179">
    <property type="entry name" value="VHS"/>
    <property type="match status" value="1"/>
</dbReference>
<dbReference type="PANTHER" id="PTHR47789:SF1">
    <property type="entry name" value="LAS SEVENTEEN-BINDING PROTEIN 5"/>
    <property type="match status" value="1"/>
</dbReference>
<dbReference type="EMBL" id="QVQW01000109">
    <property type="protein sequence ID" value="RKU40340.1"/>
    <property type="molecule type" value="Genomic_DNA"/>
</dbReference>
<organism evidence="7 8">
    <name type="scientific">Coniochaeta pulveracea</name>
    <dbReference type="NCBI Taxonomy" id="177199"/>
    <lineage>
        <taxon>Eukaryota</taxon>
        <taxon>Fungi</taxon>
        <taxon>Dikarya</taxon>
        <taxon>Ascomycota</taxon>
        <taxon>Pezizomycotina</taxon>
        <taxon>Sordariomycetes</taxon>
        <taxon>Sordariomycetidae</taxon>
        <taxon>Coniochaetales</taxon>
        <taxon>Coniochaetaceae</taxon>
        <taxon>Coniochaeta</taxon>
    </lineage>
</organism>
<dbReference type="InterPro" id="IPR038425">
    <property type="entry name" value="GAT_sf"/>
</dbReference>
<evidence type="ECO:0000313" key="8">
    <source>
        <dbReference type="Proteomes" id="UP000275385"/>
    </source>
</evidence>
<feature type="compositionally biased region" description="Polar residues" evidence="4">
    <location>
        <begin position="333"/>
        <end position="343"/>
    </location>
</feature>
<accession>A0A420XXT1</accession>
<dbReference type="InterPro" id="IPR045007">
    <property type="entry name" value="LSB5"/>
</dbReference>
<dbReference type="GO" id="GO:0007015">
    <property type="term" value="P:actin filament organization"/>
    <property type="evidence" value="ECO:0007669"/>
    <property type="project" value="InterPro"/>
</dbReference>
<dbReference type="GO" id="GO:0043130">
    <property type="term" value="F:ubiquitin binding"/>
    <property type="evidence" value="ECO:0007669"/>
    <property type="project" value="InterPro"/>
</dbReference>
<feature type="compositionally biased region" description="Pro residues" evidence="4">
    <location>
        <begin position="200"/>
        <end position="218"/>
    </location>
</feature>
<dbReference type="SUPFAM" id="SSF48464">
    <property type="entry name" value="ENTH/VHS domain"/>
    <property type="match status" value="1"/>
</dbReference>
<feature type="domain" description="GAT" evidence="6">
    <location>
        <begin position="236"/>
        <end position="325"/>
    </location>
</feature>
<evidence type="ECO:0000259" key="6">
    <source>
        <dbReference type="PROSITE" id="PS50909"/>
    </source>
</evidence>